<reference evidence="8" key="1">
    <citation type="journal article" date="2021" name="Cell">
        <title>Tracing the genetic footprints of vertebrate landing in non-teleost ray-finned fishes.</title>
        <authorList>
            <person name="Bi X."/>
            <person name="Wang K."/>
            <person name="Yang L."/>
            <person name="Pan H."/>
            <person name="Jiang H."/>
            <person name="Wei Q."/>
            <person name="Fang M."/>
            <person name="Yu H."/>
            <person name="Zhu C."/>
            <person name="Cai Y."/>
            <person name="He Y."/>
            <person name="Gan X."/>
            <person name="Zeng H."/>
            <person name="Yu D."/>
            <person name="Zhu Y."/>
            <person name="Jiang H."/>
            <person name="Qiu Q."/>
            <person name="Yang H."/>
            <person name="Zhang Y.E."/>
            <person name="Wang W."/>
            <person name="Zhu M."/>
            <person name="He S."/>
            <person name="Zhang G."/>
        </authorList>
    </citation>
    <scope>NUCLEOTIDE SEQUENCE</scope>
    <source>
        <strain evidence="8">Allg_001</strain>
    </source>
</reference>
<feature type="compositionally biased region" description="Low complexity" evidence="6">
    <location>
        <begin position="681"/>
        <end position="694"/>
    </location>
</feature>
<comment type="caution">
    <text evidence="8">The sequence shown here is derived from an EMBL/GenBank/DDBJ whole genome shotgun (WGS) entry which is preliminary data.</text>
</comment>
<feature type="compositionally biased region" description="Polar residues" evidence="6">
    <location>
        <begin position="663"/>
        <end position="672"/>
    </location>
</feature>
<feature type="region of interest" description="Disordered" evidence="6">
    <location>
        <begin position="833"/>
        <end position="857"/>
    </location>
</feature>
<feature type="compositionally biased region" description="Basic and acidic residues" evidence="6">
    <location>
        <begin position="34"/>
        <end position="43"/>
    </location>
</feature>
<dbReference type="AlphaFoldDB" id="A0A8J7NM56"/>
<evidence type="ECO:0000313" key="8">
    <source>
        <dbReference type="EMBL" id="MBN3316229.1"/>
    </source>
</evidence>
<dbReference type="InterPro" id="IPR036028">
    <property type="entry name" value="SH3-like_dom_sf"/>
</dbReference>
<evidence type="ECO:0000313" key="9">
    <source>
        <dbReference type="Proteomes" id="UP000736164"/>
    </source>
</evidence>
<feature type="compositionally biased region" description="Acidic residues" evidence="6">
    <location>
        <begin position="1"/>
        <end position="13"/>
    </location>
</feature>
<name>A0A8J7NM56_ATRSP</name>
<dbReference type="Proteomes" id="UP000736164">
    <property type="component" value="Unassembled WGS sequence"/>
</dbReference>
<feature type="domain" description="SH3" evidence="7">
    <location>
        <begin position="1024"/>
        <end position="1083"/>
    </location>
</feature>
<feature type="compositionally biased region" description="Pro residues" evidence="6">
    <location>
        <begin position="708"/>
        <end position="725"/>
    </location>
</feature>
<protein>
    <recommendedName>
        <fullName evidence="4">Osteoclast-stimulating factor 1</fullName>
    </recommendedName>
</protein>
<feature type="region of interest" description="Disordered" evidence="6">
    <location>
        <begin position="1"/>
        <end position="250"/>
    </location>
</feature>
<keyword evidence="9" id="KW-1185">Reference proteome</keyword>
<dbReference type="PRINTS" id="PR00452">
    <property type="entry name" value="SH3DOMAIN"/>
</dbReference>
<dbReference type="FunFam" id="2.30.30.40:FF:000072">
    <property type="entry name" value="Unconventional Myosin IB"/>
    <property type="match status" value="1"/>
</dbReference>
<sequence length="1155" mass="124574">MAEAWLEEEEEELREIRDPGIRRNRRGQMNAATDRAERNKPEQRLSSPGPLSSIRAAIKRTATTRANSQNDPPRDRRRPEITIVSAEPLVSNAWFPGAAGGFSSPHTPSQGIWGPSIPASAQPPPSYDQVIREKTQEQVHPAASPRPSTTTIATQTDLEDISADAGLGGTGTPQPVQGDAVPAAGKPPKPPRPSLLPPKSKPVASKETVFVKESALVQEETTKLSPIIGSEQLADSQNSTTENRNNPIDSCSKSLLISVSNQCDIDPSPSKPCSAPTEFPGVQTESLVISTDPQPSVDPASKEETKRPVPRPRSKINLIPVTKEVKVQTLVRFKEDDKGEGTQVIPDCGELSSGTYLQELLEVFSVDDQNEEDNMNTFGSQRNIRAKIQAFESQVSTESGNGEPKKPEVRPRHQLAKPPVIAAKPSLVPKPSSKSFWEGDLVTAIKPSPATKDSPVMVLPKLQGMDDVFDSKPEAFKSLNPNVVFKAMNNSSHFGNGSESGFEDNQKEIFQVLASATKPLVPMKPTEMESKDAVQSESPVFIPPPRRSVASKAKSFMVRDSGAVLSRPTPPLLRQASLDLFTSNNQAAAGFSFGNGMESESTEKTMTDSFSTKPQGVTHNVPSRPGVSCKPTMIRVPSKPGKMPEADQQDPPPLPVEKPVGAFTSSVTQKPSFASKPAPQESCNSEWWNSSSSEPCLPPRPSGGKVLPPRPPPAKGAPGRPPPPRTSAQPLSSKMGGDSGVPKQPQSQMSKKKGPVLPPRPRPGHQLYNNYTLSVPHGIAEYDFNGRNPGELSFQKNEVLVLLEQIDGDTFVCQAGDGKGTVPKSYMKIITPLPKVPSSAGTSQSSGPGRPQKESSGLQAQVLYDFTPESSDELALRAGDTVSHVERVDSEWYRGTCRGSSGIFPINYVKVLSSIPAPPNGKNDRPKPAPVSGPRCVARFDFEGEQSDELTFSEGDVIKLKEYVDQEWLMGEFDGRTGLVPLNFVEIVEDLPSVHSKVPLPGLGSSIKTNNQAVKPSQSKAGPVAAEWGVALYDYTPQTEEDLSLKQGDYILITEGVDADWSRGRLNGKEGFFPTSYVQRSAGSPTSGNSQTGNKQGGRAKALFDFTSESEDELSMKAGDIITALESVDEEWFAGELRGKCGLVPKNYVQVLQEP</sequence>
<dbReference type="CDD" id="cd11816">
    <property type="entry name" value="SH3_Eve1_3"/>
    <property type="match status" value="1"/>
</dbReference>
<feature type="domain" description="SH3" evidence="7">
    <location>
        <begin position="773"/>
        <end position="832"/>
    </location>
</feature>
<feature type="compositionally biased region" description="Polar residues" evidence="6">
    <location>
        <begin position="1077"/>
        <end position="1094"/>
    </location>
</feature>
<feature type="non-terminal residue" evidence="8">
    <location>
        <position position="1"/>
    </location>
</feature>
<evidence type="ECO:0000256" key="2">
    <source>
        <dbReference type="ARBA" id="ARBA00023043"/>
    </source>
</evidence>
<evidence type="ECO:0000256" key="5">
    <source>
        <dbReference type="PROSITE-ProRule" id="PRU00192"/>
    </source>
</evidence>
<evidence type="ECO:0000256" key="3">
    <source>
        <dbReference type="ARBA" id="ARBA00037432"/>
    </source>
</evidence>
<feature type="non-terminal residue" evidence="8">
    <location>
        <position position="1155"/>
    </location>
</feature>
<dbReference type="SUPFAM" id="SSF50044">
    <property type="entry name" value="SH3-domain"/>
    <property type="match status" value="5"/>
</dbReference>
<keyword evidence="1 5" id="KW-0728">SH3 domain</keyword>
<dbReference type="PANTHER" id="PTHR14167:SF48">
    <property type="entry name" value="SH3 DOMAIN-CONTAINING PROTEIN 19"/>
    <property type="match status" value="1"/>
</dbReference>
<feature type="compositionally biased region" description="Polar residues" evidence="6">
    <location>
        <begin position="146"/>
        <end position="156"/>
    </location>
</feature>
<dbReference type="Gene3D" id="2.30.30.40">
    <property type="entry name" value="SH3 Domains"/>
    <property type="match status" value="5"/>
</dbReference>
<feature type="compositionally biased region" description="Polar residues" evidence="6">
    <location>
        <begin position="233"/>
        <end position="250"/>
    </location>
</feature>
<dbReference type="InterPro" id="IPR035835">
    <property type="entry name" value="Eve1_SH3_3"/>
</dbReference>
<feature type="domain" description="SH3" evidence="7">
    <location>
        <begin position="931"/>
        <end position="990"/>
    </location>
</feature>
<feature type="region of interest" description="Disordered" evidence="6">
    <location>
        <begin position="263"/>
        <end position="315"/>
    </location>
</feature>
<dbReference type="Pfam" id="PF14604">
    <property type="entry name" value="SH3_9"/>
    <property type="match status" value="1"/>
</dbReference>
<feature type="region of interest" description="Disordered" evidence="6">
    <location>
        <begin position="392"/>
        <end position="432"/>
    </location>
</feature>
<dbReference type="SMART" id="SM00326">
    <property type="entry name" value="SH3"/>
    <property type="match status" value="5"/>
</dbReference>
<dbReference type="PANTHER" id="PTHR14167">
    <property type="entry name" value="SH3 DOMAIN-CONTAINING"/>
    <property type="match status" value="1"/>
</dbReference>
<feature type="compositionally biased region" description="Polar residues" evidence="6">
    <location>
        <begin position="607"/>
        <end position="621"/>
    </location>
</feature>
<feature type="compositionally biased region" description="Pro residues" evidence="6">
    <location>
        <begin position="185"/>
        <end position="200"/>
    </location>
</feature>
<keyword evidence="2" id="KW-0040">ANK repeat</keyword>
<dbReference type="InterPro" id="IPR001452">
    <property type="entry name" value="SH3_domain"/>
</dbReference>
<proteinExistence type="predicted"/>
<dbReference type="PROSITE" id="PS50002">
    <property type="entry name" value="SH3"/>
    <property type="match status" value="5"/>
</dbReference>
<dbReference type="InterPro" id="IPR050384">
    <property type="entry name" value="Endophilin_SH3RF"/>
</dbReference>
<feature type="region of interest" description="Disordered" evidence="6">
    <location>
        <begin position="1077"/>
        <end position="1098"/>
    </location>
</feature>
<feature type="compositionally biased region" description="Low complexity" evidence="6">
    <location>
        <begin position="54"/>
        <end position="66"/>
    </location>
</feature>
<dbReference type="PRINTS" id="PR00499">
    <property type="entry name" value="P67PHOX"/>
</dbReference>
<gene>
    <name evidence="8" type="primary">Sh3d19</name>
    <name evidence="8" type="ORF">GTO95_0014438</name>
</gene>
<evidence type="ECO:0000256" key="4">
    <source>
        <dbReference type="ARBA" id="ARBA00040640"/>
    </source>
</evidence>
<feature type="compositionally biased region" description="Polar residues" evidence="6">
    <location>
        <begin position="283"/>
        <end position="294"/>
    </location>
</feature>
<evidence type="ECO:0000256" key="1">
    <source>
        <dbReference type="ARBA" id="ARBA00022443"/>
    </source>
</evidence>
<feature type="domain" description="SH3" evidence="7">
    <location>
        <begin position="1095"/>
        <end position="1154"/>
    </location>
</feature>
<comment type="function">
    <text evidence="3">Induces bone resorption, acting probably through a signaling cascade which results in the secretion of factor(s) enhancing osteoclast formation and activity.</text>
</comment>
<feature type="domain" description="SH3" evidence="7">
    <location>
        <begin position="855"/>
        <end position="914"/>
    </location>
</feature>
<dbReference type="Pfam" id="PF00018">
    <property type="entry name" value="SH3_1"/>
    <property type="match status" value="4"/>
</dbReference>
<feature type="region of interest" description="Disordered" evidence="6">
    <location>
        <begin position="527"/>
        <end position="546"/>
    </location>
</feature>
<feature type="region of interest" description="Disordered" evidence="6">
    <location>
        <begin position="593"/>
        <end position="770"/>
    </location>
</feature>
<organism evidence="8 9">
    <name type="scientific">Atractosteus spatula</name>
    <name type="common">Alligator gar</name>
    <name type="synonym">Lepisosteus spatula</name>
    <dbReference type="NCBI Taxonomy" id="7917"/>
    <lineage>
        <taxon>Eukaryota</taxon>
        <taxon>Metazoa</taxon>
        <taxon>Chordata</taxon>
        <taxon>Craniata</taxon>
        <taxon>Vertebrata</taxon>
        <taxon>Euteleostomi</taxon>
        <taxon>Actinopterygii</taxon>
        <taxon>Neopterygii</taxon>
        <taxon>Holostei</taxon>
        <taxon>Semionotiformes</taxon>
        <taxon>Lepisosteidae</taxon>
        <taxon>Atractosteus</taxon>
    </lineage>
</organism>
<dbReference type="EMBL" id="JAAWVO010027999">
    <property type="protein sequence ID" value="MBN3316229.1"/>
    <property type="molecule type" value="Genomic_DNA"/>
</dbReference>
<evidence type="ECO:0000256" key="6">
    <source>
        <dbReference type="SAM" id="MobiDB-lite"/>
    </source>
</evidence>
<accession>A0A8J7NM56</accession>
<evidence type="ECO:0000259" key="7">
    <source>
        <dbReference type="PROSITE" id="PS50002"/>
    </source>
</evidence>